<proteinExistence type="predicted"/>
<evidence type="ECO:0000313" key="2">
    <source>
        <dbReference type="Proteomes" id="UP001497482"/>
    </source>
</evidence>
<name>A0AAV2LMK2_KNICA</name>
<reference evidence="1 2" key="1">
    <citation type="submission" date="2024-04" db="EMBL/GenBank/DDBJ databases">
        <authorList>
            <person name="Waldvogel A.-M."/>
            <person name="Schoenle A."/>
        </authorList>
    </citation>
    <scope>NUCLEOTIDE SEQUENCE [LARGE SCALE GENOMIC DNA]</scope>
</reference>
<protein>
    <submittedName>
        <fullName evidence="1">Uncharacterized protein</fullName>
    </submittedName>
</protein>
<dbReference type="Proteomes" id="UP001497482">
    <property type="component" value="Chromosome 3"/>
</dbReference>
<sequence length="84" mass="9921">MAFTSWRTWLSETSLLTTFSKEELSQWVYVEPFSTRREVGSPFPLFGWKSKASPVFNWFFFLCATNFHGSIRLLTRHKFACCLQ</sequence>
<accession>A0AAV2LMK2</accession>
<dbReference type="EMBL" id="OZ035825">
    <property type="protein sequence ID" value="CAL1600894.1"/>
    <property type="molecule type" value="Genomic_DNA"/>
</dbReference>
<dbReference type="AlphaFoldDB" id="A0AAV2LMK2"/>
<evidence type="ECO:0000313" key="1">
    <source>
        <dbReference type="EMBL" id="CAL1600894.1"/>
    </source>
</evidence>
<organism evidence="1 2">
    <name type="scientific">Knipowitschia caucasica</name>
    <name type="common">Caucasian dwarf goby</name>
    <name type="synonym">Pomatoschistus caucasicus</name>
    <dbReference type="NCBI Taxonomy" id="637954"/>
    <lineage>
        <taxon>Eukaryota</taxon>
        <taxon>Metazoa</taxon>
        <taxon>Chordata</taxon>
        <taxon>Craniata</taxon>
        <taxon>Vertebrata</taxon>
        <taxon>Euteleostomi</taxon>
        <taxon>Actinopterygii</taxon>
        <taxon>Neopterygii</taxon>
        <taxon>Teleostei</taxon>
        <taxon>Neoteleostei</taxon>
        <taxon>Acanthomorphata</taxon>
        <taxon>Gobiaria</taxon>
        <taxon>Gobiiformes</taxon>
        <taxon>Gobioidei</taxon>
        <taxon>Gobiidae</taxon>
        <taxon>Gobiinae</taxon>
        <taxon>Knipowitschia</taxon>
    </lineage>
</organism>
<keyword evidence="2" id="KW-1185">Reference proteome</keyword>
<gene>
    <name evidence="1" type="ORF">KC01_LOCUS28961</name>
</gene>